<dbReference type="Proteomes" id="UP000250443">
    <property type="component" value="Unassembled WGS sequence"/>
</dbReference>
<dbReference type="InterPro" id="IPR022293">
    <property type="entry name" value="Integrating-conj_element"/>
</dbReference>
<reference evidence="2 3" key="1">
    <citation type="submission" date="2018-06" db="EMBL/GenBank/DDBJ databases">
        <authorList>
            <consortium name="Pathogen Informatics"/>
            <person name="Doyle S."/>
        </authorList>
    </citation>
    <scope>NUCLEOTIDE SEQUENCE [LARGE SCALE GENOMIC DNA]</scope>
    <source>
        <strain evidence="2 3">NCTC11842</strain>
    </source>
</reference>
<dbReference type="RefSeq" id="WP_112297576.1">
    <property type="nucleotide sequence ID" value="NZ_UAUF01000007.1"/>
</dbReference>
<proteinExistence type="predicted"/>
<dbReference type="AlphaFoldDB" id="A0A2X2C3F6"/>
<protein>
    <submittedName>
        <fullName evidence="2">Integrating conjugative element protein</fullName>
    </submittedName>
</protein>
<keyword evidence="1" id="KW-0732">Signal</keyword>
<gene>
    <name evidence="2" type="ORF">NCTC11842_00679</name>
</gene>
<feature type="chain" id="PRO_5016019287" evidence="1">
    <location>
        <begin position="20"/>
        <end position="239"/>
    </location>
</feature>
<dbReference type="NCBIfam" id="TIGR03759">
    <property type="entry name" value="conj_TIGR03759"/>
    <property type="match status" value="1"/>
</dbReference>
<dbReference type="EMBL" id="UAUF01000007">
    <property type="protein sequence ID" value="SPZ02557.1"/>
    <property type="molecule type" value="Genomic_DNA"/>
</dbReference>
<sequence>MRYCLIGLSALLICSPGFAQEQVHSQQTNSQIRESDQAALDEKQAKAWGLTDQEWKRYQSLMQGPRGLYSPGLDPLTALGIEAQTEQERQHYAELQARAEAQRVQKELAYQNAYDEAAKRLAGNTLPINLPLDEPSSPKASPVTTSSKLALFVKANCPACDAKAFELQRSGQGFDIYMVGSRNDDQAIRKWALGAGIDPKKVKSQVITLNHDRGRWMSIGGQGDLPALVSKVNGQWQRQ</sequence>
<evidence type="ECO:0000313" key="3">
    <source>
        <dbReference type="Proteomes" id="UP000250443"/>
    </source>
</evidence>
<evidence type="ECO:0000313" key="2">
    <source>
        <dbReference type="EMBL" id="SPZ02557.1"/>
    </source>
</evidence>
<organism evidence="2 3">
    <name type="scientific">Pseudomonas luteola</name>
    <dbReference type="NCBI Taxonomy" id="47886"/>
    <lineage>
        <taxon>Bacteria</taxon>
        <taxon>Pseudomonadati</taxon>
        <taxon>Pseudomonadota</taxon>
        <taxon>Gammaproteobacteria</taxon>
        <taxon>Pseudomonadales</taxon>
        <taxon>Pseudomonadaceae</taxon>
        <taxon>Pseudomonas</taxon>
    </lineage>
</organism>
<accession>A0A2X2C3F6</accession>
<evidence type="ECO:0000256" key="1">
    <source>
        <dbReference type="SAM" id="SignalP"/>
    </source>
</evidence>
<feature type="signal peptide" evidence="1">
    <location>
        <begin position="1"/>
        <end position="19"/>
    </location>
</feature>
<name>A0A2X2C3F6_PSELU</name>